<dbReference type="RefSeq" id="WP_188857903.1">
    <property type="nucleotide sequence ID" value="NZ_BMLT01000001.1"/>
</dbReference>
<name>A0A917Z9Q4_9GAMM</name>
<accession>A0A917Z9Q4</accession>
<sequence>MRIHVTKKLAEKLKKAGHVIAAEPAAPGSLLDGWHSNLVVIQRRNCVLFVHDQTRYAAALIGMTLKDLKQIDRLFEDILINSMLKLGYPAELVERASKYLTPLEFDTQCDRSVQGTLRVAALELEAQYWNGSDIMEIGPIFSFGLADGAATQHQRPQRITIPVAEQRDAKAARAVSSLGRATGNGHS</sequence>
<evidence type="ECO:0000259" key="1">
    <source>
        <dbReference type="Pfam" id="PF22016"/>
    </source>
</evidence>
<dbReference type="EMBL" id="BMLT01000001">
    <property type="protein sequence ID" value="GGO76814.1"/>
    <property type="molecule type" value="Genomic_DNA"/>
</dbReference>
<proteinExistence type="predicted"/>
<comment type="caution">
    <text evidence="2">The sequence shown here is derived from an EMBL/GenBank/DDBJ whole genome shotgun (WGS) entry which is preliminary data.</text>
</comment>
<feature type="domain" description="DUF6933" evidence="1">
    <location>
        <begin position="3"/>
        <end position="129"/>
    </location>
</feature>
<keyword evidence="3" id="KW-1185">Reference proteome</keyword>
<dbReference type="Proteomes" id="UP000599578">
    <property type="component" value="Unassembled WGS sequence"/>
</dbReference>
<reference evidence="2 3" key="1">
    <citation type="journal article" date="2014" name="Int. J. Syst. Evol. Microbiol.">
        <title>Complete genome sequence of Corynebacterium casei LMG S-19264T (=DSM 44701T), isolated from a smear-ripened cheese.</title>
        <authorList>
            <consortium name="US DOE Joint Genome Institute (JGI-PGF)"/>
            <person name="Walter F."/>
            <person name="Albersmeier A."/>
            <person name="Kalinowski J."/>
            <person name="Ruckert C."/>
        </authorList>
    </citation>
    <scope>NUCLEOTIDE SEQUENCE [LARGE SCALE GENOMIC DNA]</scope>
    <source>
        <strain evidence="2 3">CGMCC 1.7286</strain>
    </source>
</reference>
<protein>
    <recommendedName>
        <fullName evidence="1">DUF6933 domain-containing protein</fullName>
    </recommendedName>
</protein>
<dbReference type="InterPro" id="IPR053864">
    <property type="entry name" value="DUF6933"/>
</dbReference>
<evidence type="ECO:0000313" key="3">
    <source>
        <dbReference type="Proteomes" id="UP000599578"/>
    </source>
</evidence>
<dbReference type="AlphaFoldDB" id="A0A917Z9Q4"/>
<dbReference type="Pfam" id="PF22016">
    <property type="entry name" value="DUF6933"/>
    <property type="match status" value="1"/>
</dbReference>
<organism evidence="2 3">
    <name type="scientific">Marinobacterium nitratireducens</name>
    <dbReference type="NCBI Taxonomy" id="518897"/>
    <lineage>
        <taxon>Bacteria</taxon>
        <taxon>Pseudomonadati</taxon>
        <taxon>Pseudomonadota</taxon>
        <taxon>Gammaproteobacteria</taxon>
        <taxon>Oceanospirillales</taxon>
        <taxon>Oceanospirillaceae</taxon>
        <taxon>Marinobacterium</taxon>
    </lineage>
</organism>
<gene>
    <name evidence="2" type="ORF">GCM10011348_04920</name>
</gene>
<evidence type="ECO:0000313" key="2">
    <source>
        <dbReference type="EMBL" id="GGO76814.1"/>
    </source>
</evidence>